<comment type="caution">
    <text evidence="1">The sequence shown here is derived from an EMBL/GenBank/DDBJ whole genome shotgun (WGS) entry which is preliminary data.</text>
</comment>
<dbReference type="AlphaFoldDB" id="S9TG96"/>
<reference evidence="1 2" key="1">
    <citation type="submission" date="2013-04" db="EMBL/GenBank/DDBJ databases">
        <authorList>
            <person name="Kuznetsov B."/>
            <person name="Ivanovsky R."/>
        </authorList>
    </citation>
    <scope>NUCLEOTIDE SEQUENCE [LARGE SCALE GENOMIC DNA]</scope>
    <source>
        <strain evidence="1 2">MGU-K5</strain>
    </source>
</reference>
<dbReference type="Proteomes" id="UP000015350">
    <property type="component" value="Unassembled WGS sequence"/>
</dbReference>
<gene>
    <name evidence="1" type="ORF">K678_11810</name>
</gene>
<feature type="non-terminal residue" evidence="1">
    <location>
        <position position="32"/>
    </location>
</feature>
<evidence type="ECO:0000313" key="1">
    <source>
        <dbReference type="EMBL" id="EPY01286.1"/>
    </source>
</evidence>
<sequence>MSTLNGADNENELRVINEFLDELRDTASQLQV</sequence>
<name>S9TG96_MAGFU</name>
<proteinExistence type="predicted"/>
<dbReference type="EMBL" id="AQPH01000045">
    <property type="protein sequence ID" value="EPY01286.1"/>
    <property type="molecule type" value="Genomic_DNA"/>
</dbReference>
<protein>
    <submittedName>
        <fullName evidence="1">Uncharacterized protein</fullName>
    </submittedName>
</protein>
<accession>S9TG96</accession>
<organism evidence="1 2">
    <name type="scientific">Magnetospirillum fulvum MGU-K5</name>
    <dbReference type="NCBI Taxonomy" id="1316936"/>
    <lineage>
        <taxon>Bacteria</taxon>
        <taxon>Pseudomonadati</taxon>
        <taxon>Pseudomonadota</taxon>
        <taxon>Alphaproteobacteria</taxon>
        <taxon>Rhodospirillales</taxon>
        <taxon>Rhodospirillaceae</taxon>
        <taxon>Magnetospirillum</taxon>
    </lineage>
</organism>
<evidence type="ECO:0000313" key="2">
    <source>
        <dbReference type="Proteomes" id="UP000015350"/>
    </source>
</evidence>